<evidence type="ECO:0000256" key="1">
    <source>
        <dbReference type="ARBA" id="ARBA00022737"/>
    </source>
</evidence>
<organism evidence="4 5">
    <name type="scientific">Pseudomonas saponiphila</name>
    <dbReference type="NCBI Taxonomy" id="556534"/>
    <lineage>
        <taxon>Bacteria</taxon>
        <taxon>Pseudomonadati</taxon>
        <taxon>Pseudomonadota</taxon>
        <taxon>Gammaproteobacteria</taxon>
        <taxon>Pseudomonadales</taxon>
        <taxon>Pseudomonadaceae</taxon>
        <taxon>Pseudomonas</taxon>
    </lineage>
</organism>
<name>A0A1H4UWP2_9PSED</name>
<keyword evidence="1" id="KW-0677">Repeat</keyword>
<evidence type="ECO:0000313" key="4">
    <source>
        <dbReference type="EMBL" id="SEC72564.1"/>
    </source>
</evidence>
<evidence type="ECO:0000256" key="2">
    <source>
        <dbReference type="ARBA" id="ARBA00023043"/>
    </source>
</evidence>
<dbReference type="PROSITE" id="PS50297">
    <property type="entry name" value="ANK_REP_REGION"/>
    <property type="match status" value="1"/>
</dbReference>
<dbReference type="PROSITE" id="PS50088">
    <property type="entry name" value="ANK_REPEAT"/>
    <property type="match status" value="1"/>
</dbReference>
<dbReference type="InterPro" id="IPR002110">
    <property type="entry name" value="Ankyrin_rpt"/>
</dbReference>
<protein>
    <submittedName>
        <fullName evidence="4">Ankyrin repeat-containing protein</fullName>
    </submittedName>
</protein>
<keyword evidence="5" id="KW-1185">Reference proteome</keyword>
<dbReference type="AlphaFoldDB" id="A0A1H4UWP2"/>
<keyword evidence="2 3" id="KW-0040">ANK repeat</keyword>
<dbReference type="EMBL" id="FNTJ01000002">
    <property type="protein sequence ID" value="SEC72564.1"/>
    <property type="molecule type" value="Genomic_DNA"/>
</dbReference>
<feature type="repeat" description="ANK" evidence="3">
    <location>
        <begin position="515"/>
        <end position="547"/>
    </location>
</feature>
<dbReference type="Gene3D" id="1.25.40.20">
    <property type="entry name" value="Ankyrin repeat-containing domain"/>
    <property type="match status" value="2"/>
</dbReference>
<gene>
    <name evidence="4" type="ORF">SAMN05216178_4626</name>
</gene>
<dbReference type="Proteomes" id="UP000198982">
    <property type="component" value="Unassembled WGS sequence"/>
</dbReference>
<dbReference type="SUPFAM" id="SSF48403">
    <property type="entry name" value="Ankyrin repeat"/>
    <property type="match status" value="1"/>
</dbReference>
<evidence type="ECO:0000256" key="3">
    <source>
        <dbReference type="PROSITE-ProRule" id="PRU00023"/>
    </source>
</evidence>
<sequence length="640" mass="72092">MNPFTNAIARRIGIRGLCLTLVLLAGIPLAQAFELSKIRWWELQSSILLDDPETATLQLEPFPLPGLAQAPARLILSQYHGLFYLNAYEDAQYQRRVYKSPALAMFDDQALQACVPEQRPVEVTDNWPSSKQLEAALSLTKLSFDCQSPGWPLSNRYLLVDSRDPQRPLLAIGQRQGEARIDFIPQQPISPELQQQWQQALQKYPKLLEPFDPSTGQLSVKPYAPEPGAEQVWAQFRQLHAQLRDAKDKAPGIVRVEAFFTRHDFRAIAAERSSYPGLLNDIAYWATEAGRLQSARPWLAYVLRRDPGRMPTYLNLADLDWRLYEQQPGDSRHLGRALENYRRYCGLRLQRQLGVPARVTQRLGLETPSELACQSAWPLVTAVDQGDADEVRRLLQSGLRGDVIAADGRPALLHALDKPDLELARLLLAHGARPQGQYNGRTQVFLAMRRDLKDNPDLSQAKRLNFLLQAGAAIDEQDVQGGTVLQAMAKERDDIERFNWLLQHPQDLDKRSGPDGETALFLALRGGNYAAARALIEAGANLNLSYGRYVCEQQPSRQSLLMIVAEQGSPEVINPWVSQQQSLDMFTLLLEKGADPNVGRYCKNNGYTWLLEIMARRKRDDMLKVLQGFAPPPPATAFRL</sequence>
<evidence type="ECO:0000313" key="5">
    <source>
        <dbReference type="Proteomes" id="UP000198982"/>
    </source>
</evidence>
<dbReference type="SMART" id="SM00248">
    <property type="entry name" value="ANK"/>
    <property type="match status" value="6"/>
</dbReference>
<dbReference type="InterPro" id="IPR036770">
    <property type="entry name" value="Ankyrin_rpt-contain_sf"/>
</dbReference>
<dbReference type="Pfam" id="PF12796">
    <property type="entry name" value="Ank_2"/>
    <property type="match status" value="1"/>
</dbReference>
<dbReference type="PANTHER" id="PTHR24198">
    <property type="entry name" value="ANKYRIN REPEAT AND PROTEIN KINASE DOMAIN-CONTAINING PROTEIN"/>
    <property type="match status" value="1"/>
</dbReference>
<accession>A0A1H4UWP2</accession>
<dbReference type="PANTHER" id="PTHR24198:SF165">
    <property type="entry name" value="ANKYRIN REPEAT-CONTAINING PROTEIN-RELATED"/>
    <property type="match status" value="1"/>
</dbReference>
<proteinExistence type="predicted"/>
<dbReference type="RefSeq" id="WP_244168947.1">
    <property type="nucleotide sequence ID" value="NZ_FNTJ01000002.1"/>
</dbReference>
<reference evidence="5" key="1">
    <citation type="submission" date="2016-10" db="EMBL/GenBank/DDBJ databases">
        <authorList>
            <person name="Varghese N."/>
            <person name="Submissions S."/>
        </authorList>
    </citation>
    <scope>NUCLEOTIDE SEQUENCE [LARGE SCALE GENOMIC DNA]</scope>
    <source>
        <strain evidence="5">DSM 9751</strain>
    </source>
</reference>